<dbReference type="Proteomes" id="UP001153761">
    <property type="component" value="Chromosome"/>
</dbReference>
<dbReference type="AlphaFoldDB" id="A0A1J1J9T0"/>
<dbReference type="EMBL" id="LR882963">
    <property type="protein sequence ID" value="CAD5973129.1"/>
    <property type="molecule type" value="Genomic_DNA"/>
</dbReference>
<organism evidence="2">
    <name type="scientific">Planktothrix agardhii</name>
    <name type="common">Oscillatoria agardhii</name>
    <dbReference type="NCBI Taxonomy" id="1160"/>
    <lineage>
        <taxon>Bacteria</taxon>
        <taxon>Bacillati</taxon>
        <taxon>Cyanobacteriota</taxon>
        <taxon>Cyanophyceae</taxon>
        <taxon>Oscillatoriophycideae</taxon>
        <taxon>Oscillatoriales</taxon>
        <taxon>Microcoleaceae</taxon>
        <taxon>Planktothrix</taxon>
    </lineage>
</organism>
<dbReference type="RefSeq" id="WP_227397778.1">
    <property type="nucleotide sequence ID" value="NZ_JBIIEP010000002.1"/>
</dbReference>
<dbReference type="EMBL" id="LO018304">
    <property type="protein sequence ID" value="CUM58218.1"/>
    <property type="molecule type" value="Genomic_DNA"/>
</dbReference>
<sequence>MAKLTTEQLIYLLYARAYTAKDTVTKGTVKSYLAREWKEKADQIYDALQTQELIKQASKGRFYVTEQGLQALVTNLATTDYEFSSVKGPKVLNTLLICIKQAANFHSQVNSFDEMSFDEFQEKFKTLYLEVRQKQELRGVVAIHSKELCDKFMEINLISPKKLSQYFDLLKSNGKIFAVDEKGQELIQWVE</sequence>
<reference evidence="2" key="1">
    <citation type="submission" date="2015-09" db="EMBL/GenBank/DDBJ databases">
        <authorList>
            <person name="Jackson K.R."/>
            <person name="Lunt B.L."/>
            <person name="Fisher J.N.B."/>
            <person name="Gardner A.V."/>
            <person name="Bailey M.E."/>
            <person name="Deus L.M."/>
            <person name="Earl A.S."/>
            <person name="Gibby P.D."/>
            <person name="Hartmann K.A."/>
            <person name="Liu J.E."/>
            <person name="Manci A.M."/>
            <person name="Nielsen D.A."/>
            <person name="Solomon M.B."/>
            <person name="Breakwell D.P."/>
            <person name="Burnett S.H."/>
            <person name="Grose J.H."/>
        </authorList>
    </citation>
    <scope>NUCLEOTIDE SEQUENCE</scope>
    <source>
        <strain evidence="2">7805</strain>
    </source>
</reference>
<reference evidence="1" key="2">
    <citation type="submission" date="2020-09" db="EMBL/GenBank/DDBJ databases">
        <authorList>
            <person name="Blom J."/>
        </authorList>
    </citation>
    <scope>NUCLEOTIDE SEQUENCE</scope>
    <source>
        <strain evidence="1">No.66</strain>
    </source>
</reference>
<evidence type="ECO:0000313" key="2">
    <source>
        <dbReference type="EMBL" id="CUM58218.1"/>
    </source>
</evidence>
<gene>
    <name evidence="1" type="ORF">PANO66_04114</name>
    <name evidence="2" type="ORF">PLAM_0251</name>
</gene>
<name>A0A1J1J9T0_PLAAG</name>
<evidence type="ECO:0000313" key="1">
    <source>
        <dbReference type="EMBL" id="CAD5973129.1"/>
    </source>
</evidence>
<accession>A0A1J1J9T0</accession>
<proteinExistence type="predicted"/>
<protein>
    <submittedName>
        <fullName evidence="2">Uncharacterized protein</fullName>
    </submittedName>
</protein>